<proteinExistence type="predicted"/>
<feature type="region of interest" description="Disordered" evidence="1">
    <location>
        <begin position="41"/>
        <end position="155"/>
    </location>
</feature>
<dbReference type="EMBL" id="JAUSVS010000006">
    <property type="protein sequence ID" value="MDQ0465252.1"/>
    <property type="molecule type" value="Genomic_DNA"/>
</dbReference>
<evidence type="ECO:0000313" key="2">
    <source>
        <dbReference type="EMBL" id="MDQ0465252.1"/>
    </source>
</evidence>
<evidence type="ECO:0000313" key="3">
    <source>
        <dbReference type="Proteomes" id="UP001228905"/>
    </source>
</evidence>
<feature type="compositionally biased region" description="Low complexity" evidence="1">
    <location>
        <begin position="68"/>
        <end position="78"/>
    </location>
</feature>
<dbReference type="Proteomes" id="UP001228905">
    <property type="component" value="Unassembled WGS sequence"/>
</dbReference>
<feature type="compositionally biased region" description="Basic and acidic residues" evidence="1">
    <location>
        <begin position="79"/>
        <end position="91"/>
    </location>
</feature>
<dbReference type="RefSeq" id="WP_307350475.1">
    <property type="nucleotide sequence ID" value="NZ_JAUSVS010000006.1"/>
</dbReference>
<feature type="compositionally biased region" description="Pro residues" evidence="1">
    <location>
        <begin position="142"/>
        <end position="155"/>
    </location>
</feature>
<sequence>MTRTSPILYWVLGLLVLSAAFGFYNGFHTATHRDTPAWAGGSTLSAGPGKVAAPGYEPPDAQPLTDSPAVAAPAAAPAEKPKPKDEAKPDGEDTTATALDEPKPVTLPSATGDKPADKPKPAAKPKPTPAPEPPAETSKPAPDAPPPAQQPAVPY</sequence>
<evidence type="ECO:0008006" key="4">
    <source>
        <dbReference type="Google" id="ProtNLM"/>
    </source>
</evidence>
<keyword evidence="3" id="KW-1185">Reference proteome</keyword>
<name>A0ABU0ITC2_9CAUL</name>
<protein>
    <recommendedName>
        <fullName evidence="4">Sporulation protein</fullName>
    </recommendedName>
</protein>
<accession>A0ABU0ITC2</accession>
<comment type="caution">
    <text evidence="2">The sequence shown here is derived from an EMBL/GenBank/DDBJ whole genome shotgun (WGS) entry which is preliminary data.</text>
</comment>
<evidence type="ECO:0000256" key="1">
    <source>
        <dbReference type="SAM" id="MobiDB-lite"/>
    </source>
</evidence>
<feature type="compositionally biased region" description="Pro residues" evidence="1">
    <location>
        <begin position="122"/>
        <end position="134"/>
    </location>
</feature>
<reference evidence="2 3" key="1">
    <citation type="submission" date="2023-07" db="EMBL/GenBank/DDBJ databases">
        <title>Genomic Encyclopedia of Type Strains, Phase IV (KMG-IV): sequencing the most valuable type-strain genomes for metagenomic binning, comparative biology and taxonomic classification.</title>
        <authorList>
            <person name="Goeker M."/>
        </authorList>
    </citation>
    <scope>NUCLEOTIDE SEQUENCE [LARGE SCALE GENOMIC DNA]</scope>
    <source>
        <strain evidence="2 3">DSM 18695</strain>
    </source>
</reference>
<gene>
    <name evidence="2" type="ORF">QO010_003039</name>
</gene>
<organism evidence="2 3">
    <name type="scientific">Caulobacter ginsengisoli</name>
    <dbReference type="NCBI Taxonomy" id="400775"/>
    <lineage>
        <taxon>Bacteria</taxon>
        <taxon>Pseudomonadati</taxon>
        <taxon>Pseudomonadota</taxon>
        <taxon>Alphaproteobacteria</taxon>
        <taxon>Caulobacterales</taxon>
        <taxon>Caulobacteraceae</taxon>
        <taxon>Caulobacter</taxon>
    </lineage>
</organism>